<proteinExistence type="predicted"/>
<sequence>MLEKEAFQRGPFGESSLSTPLRSSLPQNPFSNRTARPRLCLPREGPTNGAPTPYPLTAPLEGCGIGERMGEGRGEALKNGAEIRDEMRMGLLWQPSDQLRSYHWKWLWKQAAWIYV</sequence>
<keyword evidence="3" id="KW-1185">Reference proteome</keyword>
<comment type="caution">
    <text evidence="2">The sequence shown here is derived from an EMBL/GenBank/DDBJ whole genome shotgun (WGS) entry which is preliminary data.</text>
</comment>
<accession>A0AAV4NHI9</accession>
<evidence type="ECO:0000313" key="3">
    <source>
        <dbReference type="Proteomes" id="UP001054945"/>
    </source>
</evidence>
<evidence type="ECO:0000313" key="2">
    <source>
        <dbReference type="EMBL" id="GIX83421.1"/>
    </source>
</evidence>
<protein>
    <submittedName>
        <fullName evidence="2">Uncharacterized protein</fullName>
    </submittedName>
</protein>
<name>A0AAV4NHI9_CAEEX</name>
<feature type="compositionally biased region" description="Low complexity" evidence="1">
    <location>
        <begin position="15"/>
        <end position="26"/>
    </location>
</feature>
<gene>
    <name evidence="2" type="ORF">CEXT_309591</name>
</gene>
<reference evidence="2 3" key="1">
    <citation type="submission" date="2021-06" db="EMBL/GenBank/DDBJ databases">
        <title>Caerostris extrusa draft genome.</title>
        <authorList>
            <person name="Kono N."/>
            <person name="Arakawa K."/>
        </authorList>
    </citation>
    <scope>NUCLEOTIDE SEQUENCE [LARGE SCALE GENOMIC DNA]</scope>
</reference>
<dbReference type="Proteomes" id="UP001054945">
    <property type="component" value="Unassembled WGS sequence"/>
</dbReference>
<feature type="region of interest" description="Disordered" evidence="1">
    <location>
        <begin position="1"/>
        <end position="58"/>
    </location>
</feature>
<organism evidence="2 3">
    <name type="scientific">Caerostris extrusa</name>
    <name type="common">Bark spider</name>
    <name type="synonym">Caerostris bankana</name>
    <dbReference type="NCBI Taxonomy" id="172846"/>
    <lineage>
        <taxon>Eukaryota</taxon>
        <taxon>Metazoa</taxon>
        <taxon>Ecdysozoa</taxon>
        <taxon>Arthropoda</taxon>
        <taxon>Chelicerata</taxon>
        <taxon>Arachnida</taxon>
        <taxon>Araneae</taxon>
        <taxon>Araneomorphae</taxon>
        <taxon>Entelegynae</taxon>
        <taxon>Araneoidea</taxon>
        <taxon>Araneidae</taxon>
        <taxon>Caerostris</taxon>
    </lineage>
</organism>
<dbReference type="AlphaFoldDB" id="A0AAV4NHI9"/>
<evidence type="ECO:0000256" key="1">
    <source>
        <dbReference type="SAM" id="MobiDB-lite"/>
    </source>
</evidence>
<dbReference type="EMBL" id="BPLR01020867">
    <property type="protein sequence ID" value="GIX83421.1"/>
    <property type="molecule type" value="Genomic_DNA"/>
</dbReference>